<protein>
    <recommendedName>
        <fullName evidence="6">RING-type domain-containing protein</fullName>
    </recommendedName>
</protein>
<dbReference type="SMART" id="SM00184">
    <property type="entry name" value="RING"/>
    <property type="match status" value="1"/>
</dbReference>
<organism evidence="7 8">
    <name type="scientific">Brachionus plicatilis</name>
    <name type="common">Marine rotifer</name>
    <name type="synonym">Brachionus muelleri</name>
    <dbReference type="NCBI Taxonomy" id="10195"/>
    <lineage>
        <taxon>Eukaryota</taxon>
        <taxon>Metazoa</taxon>
        <taxon>Spiralia</taxon>
        <taxon>Gnathifera</taxon>
        <taxon>Rotifera</taxon>
        <taxon>Eurotatoria</taxon>
        <taxon>Monogononta</taxon>
        <taxon>Pseudotrocha</taxon>
        <taxon>Ploima</taxon>
        <taxon>Brachionidae</taxon>
        <taxon>Brachionus</taxon>
    </lineage>
</organism>
<evidence type="ECO:0000256" key="2">
    <source>
        <dbReference type="ARBA" id="ARBA00022833"/>
    </source>
</evidence>
<dbReference type="Proteomes" id="UP000276133">
    <property type="component" value="Unassembled WGS sequence"/>
</dbReference>
<keyword evidence="5" id="KW-0812">Transmembrane</keyword>
<dbReference type="PROSITE" id="PS50089">
    <property type="entry name" value="ZF_RING_2"/>
    <property type="match status" value="1"/>
</dbReference>
<keyword evidence="1 3" id="KW-0479">Metal-binding</keyword>
<keyword evidence="2" id="KW-0862">Zinc</keyword>
<feature type="non-terminal residue" evidence="7">
    <location>
        <position position="448"/>
    </location>
</feature>
<evidence type="ECO:0000313" key="7">
    <source>
        <dbReference type="EMBL" id="RNA21397.1"/>
    </source>
</evidence>
<keyword evidence="5" id="KW-0472">Membrane</keyword>
<dbReference type="AlphaFoldDB" id="A0A3M7RD13"/>
<proteinExistence type="predicted"/>
<dbReference type="PANTHER" id="PTHR33444:SF2">
    <property type="entry name" value="MARVEL DOMAIN-CONTAINING PROTEIN"/>
    <property type="match status" value="1"/>
</dbReference>
<dbReference type="OrthoDB" id="6157510at2759"/>
<evidence type="ECO:0000256" key="3">
    <source>
        <dbReference type="PROSITE-ProRule" id="PRU00175"/>
    </source>
</evidence>
<dbReference type="InterPro" id="IPR040350">
    <property type="entry name" value="TMEM272"/>
</dbReference>
<accession>A0A3M7RD13</accession>
<feature type="transmembrane region" description="Helical" evidence="5">
    <location>
        <begin position="317"/>
        <end position="342"/>
    </location>
</feature>
<dbReference type="Gene3D" id="3.30.40.10">
    <property type="entry name" value="Zinc/RING finger domain, C3HC4 (zinc finger)"/>
    <property type="match status" value="1"/>
</dbReference>
<sequence length="448" mass="51360">MLSELSVKSELKFECELCIENYNNFDRKPFSLVPCGHAICLSCFSSLQKPNCPFCRSKYESKVPNWEIIKRLPKPTIPIIYYQIEIKLNSLCSVTGDFGTAVNLFFSNAKNKTQMAITDNGNESNDALNEKLKILLKTIDTRHQENLHTEENLKKTLESFKKKIDLEEIKYSNENLKKIKNDAEKLITITLENSDFLSQKQNQLEQVFKEYDSKPNEDLVKKMNSLFLEFDKTNSYNQHVASLFSISNTNTLNNQTTSDNVPPDDDLDELSFNTRQKLAVVTVIFSTLVIFILYPIAMIVIGTLYLGECPINFLIPIWLIVAGSSNILADIMAAFLVIYLLFRTFRRRSFAEKLLFIFFIMLPFLVVEVFNIAWFFTGNAWIYPIHSQVQSENSLNTSTYCNQTVFNFSFWTLNIVYILFAVLLFYNISSSSSSINAVGNLGLQVVAH</sequence>
<gene>
    <name evidence="7" type="ORF">BpHYR1_026871</name>
</gene>
<feature type="transmembrane region" description="Helical" evidence="5">
    <location>
        <begin position="354"/>
        <end position="376"/>
    </location>
</feature>
<comment type="caution">
    <text evidence="7">The sequence shown here is derived from an EMBL/GenBank/DDBJ whole genome shotgun (WGS) entry which is preliminary data.</text>
</comment>
<keyword evidence="5" id="KW-1133">Transmembrane helix</keyword>
<dbReference type="SUPFAM" id="SSF57850">
    <property type="entry name" value="RING/U-box"/>
    <property type="match status" value="1"/>
</dbReference>
<feature type="transmembrane region" description="Helical" evidence="5">
    <location>
        <begin position="278"/>
        <end position="305"/>
    </location>
</feature>
<dbReference type="InterPro" id="IPR001841">
    <property type="entry name" value="Znf_RING"/>
</dbReference>
<dbReference type="InterPro" id="IPR013083">
    <property type="entry name" value="Znf_RING/FYVE/PHD"/>
</dbReference>
<dbReference type="EMBL" id="REGN01003668">
    <property type="protein sequence ID" value="RNA21397.1"/>
    <property type="molecule type" value="Genomic_DNA"/>
</dbReference>
<dbReference type="STRING" id="10195.A0A3M7RD13"/>
<reference evidence="7 8" key="1">
    <citation type="journal article" date="2018" name="Sci. Rep.">
        <title>Genomic signatures of local adaptation to the degree of environmental predictability in rotifers.</title>
        <authorList>
            <person name="Franch-Gras L."/>
            <person name="Hahn C."/>
            <person name="Garcia-Roger E.M."/>
            <person name="Carmona M.J."/>
            <person name="Serra M."/>
            <person name="Gomez A."/>
        </authorList>
    </citation>
    <scope>NUCLEOTIDE SEQUENCE [LARGE SCALE GENOMIC DNA]</scope>
    <source>
        <strain evidence="7">HYR1</strain>
    </source>
</reference>
<evidence type="ECO:0000256" key="1">
    <source>
        <dbReference type="ARBA" id="ARBA00022771"/>
    </source>
</evidence>
<name>A0A3M7RD13_BRAPC</name>
<dbReference type="PANTHER" id="PTHR33444">
    <property type="entry name" value="SI:DKEY-19B23.12-RELATED"/>
    <property type="match status" value="1"/>
</dbReference>
<evidence type="ECO:0000256" key="4">
    <source>
        <dbReference type="SAM" id="Coils"/>
    </source>
</evidence>
<evidence type="ECO:0000256" key="5">
    <source>
        <dbReference type="SAM" id="Phobius"/>
    </source>
</evidence>
<dbReference type="GO" id="GO:0008270">
    <property type="term" value="F:zinc ion binding"/>
    <property type="evidence" value="ECO:0007669"/>
    <property type="project" value="UniProtKB-KW"/>
</dbReference>
<feature type="coiled-coil region" evidence="4">
    <location>
        <begin position="150"/>
        <end position="186"/>
    </location>
</feature>
<feature type="transmembrane region" description="Helical" evidence="5">
    <location>
        <begin position="408"/>
        <end position="426"/>
    </location>
</feature>
<evidence type="ECO:0000259" key="6">
    <source>
        <dbReference type="PROSITE" id="PS50089"/>
    </source>
</evidence>
<feature type="domain" description="RING-type" evidence="6">
    <location>
        <begin position="15"/>
        <end position="56"/>
    </location>
</feature>
<keyword evidence="8" id="KW-1185">Reference proteome</keyword>
<dbReference type="Pfam" id="PF14447">
    <property type="entry name" value="Prok-RING_4"/>
    <property type="match status" value="1"/>
</dbReference>
<evidence type="ECO:0000313" key="8">
    <source>
        <dbReference type="Proteomes" id="UP000276133"/>
    </source>
</evidence>
<keyword evidence="4" id="KW-0175">Coiled coil</keyword>
<keyword evidence="1 3" id="KW-0863">Zinc-finger</keyword>